<evidence type="ECO:0000256" key="2">
    <source>
        <dbReference type="ARBA" id="ARBA00022618"/>
    </source>
</evidence>
<organism evidence="6 7">
    <name type="scientific">Candidatus Uhrbacteria bacterium CG_4_9_14_0_2_um_filter_41_50</name>
    <dbReference type="NCBI Taxonomy" id="1975031"/>
    <lineage>
        <taxon>Bacteria</taxon>
        <taxon>Candidatus Uhriibacteriota</taxon>
    </lineage>
</organism>
<dbReference type="PANTHER" id="PTHR34298:SF2">
    <property type="entry name" value="SEGREGATION AND CONDENSATION PROTEIN B"/>
    <property type="match status" value="1"/>
</dbReference>
<evidence type="ECO:0000256" key="1">
    <source>
        <dbReference type="ARBA" id="ARBA00022490"/>
    </source>
</evidence>
<dbReference type="InterPro" id="IPR036388">
    <property type="entry name" value="WH-like_DNA-bd_sf"/>
</dbReference>
<proteinExistence type="predicted"/>
<comment type="caution">
    <text evidence="6">The sequence shown here is derived from an EMBL/GenBank/DDBJ whole genome shotgun (WGS) entry which is preliminary data.</text>
</comment>
<dbReference type="Pfam" id="PF04079">
    <property type="entry name" value="SMC_ScpB"/>
    <property type="match status" value="1"/>
</dbReference>
<dbReference type="AlphaFoldDB" id="A0A2M8ENC4"/>
<dbReference type="PIRSF" id="PIRSF019345">
    <property type="entry name" value="ScpB"/>
    <property type="match status" value="1"/>
</dbReference>
<dbReference type="NCBIfam" id="TIGR00281">
    <property type="entry name" value="SMC-Scp complex subunit ScpB"/>
    <property type="match status" value="1"/>
</dbReference>
<keyword evidence="3" id="KW-0159">Chromosome partition</keyword>
<evidence type="ECO:0000313" key="6">
    <source>
        <dbReference type="EMBL" id="PJC24239.1"/>
    </source>
</evidence>
<sequence length="189" mass="21104">MNELTAKIEAVLFLTTKPMTFKKLAQILEAKESEIENSVRELSEIKNQFLSGIHLVIAGDEVSLGTNPEFTEIVAVVTKEETESELTRPQLETLTIVAYRGPITKAEIEHIRGVNCSIILRNLLMRGLIEEGEDTSKITSVFTLSSQMLKSLGAHSVEELPDYSDFHKNAKIDRMLEAIATDNLESEEL</sequence>
<name>A0A2M8ENC4_9BACT</name>
<dbReference type="SUPFAM" id="SSF46785">
    <property type="entry name" value="Winged helix' DNA-binding domain"/>
    <property type="match status" value="2"/>
</dbReference>
<dbReference type="EMBL" id="PFSI01000055">
    <property type="protein sequence ID" value="PJC24239.1"/>
    <property type="molecule type" value="Genomic_DNA"/>
</dbReference>
<feature type="coiled-coil region" evidence="5">
    <location>
        <begin position="21"/>
        <end position="48"/>
    </location>
</feature>
<evidence type="ECO:0000256" key="3">
    <source>
        <dbReference type="ARBA" id="ARBA00022829"/>
    </source>
</evidence>
<dbReference type="GO" id="GO:0051301">
    <property type="term" value="P:cell division"/>
    <property type="evidence" value="ECO:0007669"/>
    <property type="project" value="UniProtKB-KW"/>
</dbReference>
<evidence type="ECO:0000313" key="7">
    <source>
        <dbReference type="Proteomes" id="UP000230251"/>
    </source>
</evidence>
<evidence type="ECO:0000256" key="5">
    <source>
        <dbReference type="SAM" id="Coils"/>
    </source>
</evidence>
<dbReference type="InterPro" id="IPR036390">
    <property type="entry name" value="WH_DNA-bd_sf"/>
</dbReference>
<keyword evidence="2" id="KW-0132">Cell division</keyword>
<dbReference type="Gene3D" id="1.10.10.10">
    <property type="entry name" value="Winged helix-like DNA-binding domain superfamily/Winged helix DNA-binding domain"/>
    <property type="match status" value="2"/>
</dbReference>
<accession>A0A2M8ENC4</accession>
<gene>
    <name evidence="6" type="primary">scpB</name>
    <name evidence="6" type="ORF">CO057_03905</name>
</gene>
<keyword evidence="5" id="KW-0175">Coiled coil</keyword>
<dbReference type="GO" id="GO:0051304">
    <property type="term" value="P:chromosome separation"/>
    <property type="evidence" value="ECO:0007669"/>
    <property type="project" value="InterPro"/>
</dbReference>
<protein>
    <submittedName>
        <fullName evidence="6">SMC-Scp complex subunit ScpB</fullName>
    </submittedName>
</protein>
<keyword evidence="1" id="KW-0963">Cytoplasm</keyword>
<keyword evidence="4" id="KW-0131">Cell cycle</keyword>
<evidence type="ECO:0000256" key="4">
    <source>
        <dbReference type="ARBA" id="ARBA00023306"/>
    </source>
</evidence>
<dbReference type="InterPro" id="IPR005234">
    <property type="entry name" value="ScpB_csome_segregation"/>
</dbReference>
<dbReference type="PANTHER" id="PTHR34298">
    <property type="entry name" value="SEGREGATION AND CONDENSATION PROTEIN B"/>
    <property type="match status" value="1"/>
</dbReference>
<reference evidence="7" key="1">
    <citation type="submission" date="2017-09" db="EMBL/GenBank/DDBJ databases">
        <title>Depth-based differentiation of microbial function through sediment-hosted aquifers and enrichment of novel symbionts in the deep terrestrial subsurface.</title>
        <authorList>
            <person name="Probst A.J."/>
            <person name="Ladd B."/>
            <person name="Jarett J.K."/>
            <person name="Geller-Mcgrath D.E."/>
            <person name="Sieber C.M.K."/>
            <person name="Emerson J.B."/>
            <person name="Anantharaman K."/>
            <person name="Thomas B.C."/>
            <person name="Malmstrom R."/>
            <person name="Stieglmeier M."/>
            <person name="Klingl A."/>
            <person name="Woyke T."/>
            <person name="Ryan C.M."/>
            <person name="Banfield J.F."/>
        </authorList>
    </citation>
    <scope>NUCLEOTIDE SEQUENCE [LARGE SCALE GENOMIC DNA]</scope>
</reference>
<dbReference type="Proteomes" id="UP000230251">
    <property type="component" value="Unassembled WGS sequence"/>
</dbReference>